<organism evidence="2 3">
    <name type="scientific">Brevundimonas vesicularis</name>
    <name type="common">Pseudomonas vesicularis</name>
    <dbReference type="NCBI Taxonomy" id="41276"/>
    <lineage>
        <taxon>Bacteria</taxon>
        <taxon>Pseudomonadati</taxon>
        <taxon>Pseudomonadota</taxon>
        <taxon>Alphaproteobacteria</taxon>
        <taxon>Caulobacterales</taxon>
        <taxon>Caulobacteraceae</taxon>
        <taxon>Brevundimonas</taxon>
    </lineage>
</organism>
<gene>
    <name evidence="2" type="ORF">NCTC11166_02692</name>
</gene>
<keyword evidence="1" id="KW-0472">Membrane</keyword>
<sequence length="53" mass="5429">MTIEPTGRHRLPPLARILGFAGLLPQATAVVVLLAGDADQKTAALGLAMPTPP</sequence>
<proteinExistence type="predicted"/>
<protein>
    <submittedName>
        <fullName evidence="2">Uncharacterized protein</fullName>
    </submittedName>
</protein>
<dbReference type="EMBL" id="UAQP01000014">
    <property type="protein sequence ID" value="SPU55297.1"/>
    <property type="molecule type" value="Genomic_DNA"/>
</dbReference>
<accession>A0A2X1BEZ0</accession>
<name>A0A2X1BEZ0_BREVE</name>
<dbReference type="AlphaFoldDB" id="A0A2X1BEZ0"/>
<dbReference type="Proteomes" id="UP000251186">
    <property type="component" value="Unassembled WGS sequence"/>
</dbReference>
<feature type="transmembrane region" description="Helical" evidence="1">
    <location>
        <begin position="14"/>
        <end position="35"/>
    </location>
</feature>
<reference evidence="2 3" key="1">
    <citation type="submission" date="2018-06" db="EMBL/GenBank/DDBJ databases">
        <authorList>
            <consortium name="Pathogen Informatics"/>
            <person name="Doyle S."/>
        </authorList>
    </citation>
    <scope>NUCLEOTIDE SEQUENCE [LARGE SCALE GENOMIC DNA]</scope>
    <source>
        <strain evidence="2 3">NCTC11166</strain>
    </source>
</reference>
<dbReference type="RefSeq" id="WP_181669199.1">
    <property type="nucleotide sequence ID" value="NZ_UAQP01000014.1"/>
</dbReference>
<evidence type="ECO:0000256" key="1">
    <source>
        <dbReference type="SAM" id="Phobius"/>
    </source>
</evidence>
<keyword evidence="1" id="KW-0812">Transmembrane</keyword>
<evidence type="ECO:0000313" key="2">
    <source>
        <dbReference type="EMBL" id="SPU55297.1"/>
    </source>
</evidence>
<keyword evidence="1" id="KW-1133">Transmembrane helix</keyword>
<evidence type="ECO:0000313" key="3">
    <source>
        <dbReference type="Proteomes" id="UP000251186"/>
    </source>
</evidence>